<dbReference type="Proteomes" id="UP000515204">
    <property type="component" value="Unplaced"/>
</dbReference>
<evidence type="ECO:0000256" key="2">
    <source>
        <dbReference type="ARBA" id="ARBA00022603"/>
    </source>
</evidence>
<dbReference type="PANTHER" id="PTHR43191:SF2">
    <property type="entry name" value="RRNA METHYLTRANSFERASE 3, MITOCHONDRIAL"/>
    <property type="match status" value="1"/>
</dbReference>
<dbReference type="OrthoDB" id="270651at2759"/>
<dbReference type="Pfam" id="PF00588">
    <property type="entry name" value="SpoU_methylase"/>
    <property type="match status" value="1"/>
</dbReference>
<dbReference type="InterPro" id="IPR001537">
    <property type="entry name" value="SpoU_MeTrfase"/>
</dbReference>
<dbReference type="KEGG" id="dqu:106744076"/>
<dbReference type="GO" id="GO:0008173">
    <property type="term" value="F:RNA methyltransferase activity"/>
    <property type="evidence" value="ECO:0007669"/>
    <property type="project" value="InterPro"/>
</dbReference>
<organism evidence="7 8">
    <name type="scientific">Dinoponera quadriceps</name>
    <name type="common">South American ant</name>
    <dbReference type="NCBI Taxonomy" id="609295"/>
    <lineage>
        <taxon>Eukaryota</taxon>
        <taxon>Metazoa</taxon>
        <taxon>Ecdysozoa</taxon>
        <taxon>Arthropoda</taxon>
        <taxon>Hexapoda</taxon>
        <taxon>Insecta</taxon>
        <taxon>Pterygota</taxon>
        <taxon>Neoptera</taxon>
        <taxon>Endopterygota</taxon>
        <taxon>Hymenoptera</taxon>
        <taxon>Apocrita</taxon>
        <taxon>Aculeata</taxon>
        <taxon>Formicoidea</taxon>
        <taxon>Formicidae</taxon>
        <taxon>Ponerinae</taxon>
        <taxon>Ponerini</taxon>
        <taxon>Dinoponera</taxon>
    </lineage>
</organism>
<feature type="compositionally biased region" description="Basic residues" evidence="4">
    <location>
        <begin position="70"/>
        <end position="82"/>
    </location>
</feature>
<feature type="domain" description="tRNA/rRNA methyltransferase SpoU type" evidence="5">
    <location>
        <begin position="218"/>
        <end position="297"/>
    </location>
</feature>
<feature type="region of interest" description="Disordered" evidence="4">
    <location>
        <begin position="53"/>
        <end position="105"/>
    </location>
</feature>
<keyword evidence="2 8" id="KW-0489">Methyltransferase</keyword>
<evidence type="ECO:0000256" key="1">
    <source>
        <dbReference type="ARBA" id="ARBA00007228"/>
    </source>
</evidence>
<dbReference type="GO" id="GO:0006396">
    <property type="term" value="P:RNA processing"/>
    <property type="evidence" value="ECO:0007669"/>
    <property type="project" value="InterPro"/>
</dbReference>
<dbReference type="InterPro" id="IPR051259">
    <property type="entry name" value="rRNA_Methyltransferase"/>
</dbReference>
<dbReference type="RefSeq" id="XP_014473986.1">
    <property type="nucleotide sequence ID" value="XM_014618500.1"/>
</dbReference>
<keyword evidence="3" id="KW-0808">Transferase</keyword>
<dbReference type="GeneID" id="106744076"/>
<evidence type="ECO:0000259" key="5">
    <source>
        <dbReference type="Pfam" id="PF00588"/>
    </source>
</evidence>
<dbReference type="PANTHER" id="PTHR43191">
    <property type="entry name" value="RRNA METHYLTRANSFERASE 3"/>
    <property type="match status" value="1"/>
</dbReference>
<dbReference type="SUPFAM" id="SSF55315">
    <property type="entry name" value="L30e-like"/>
    <property type="match status" value="1"/>
</dbReference>
<dbReference type="SUPFAM" id="SSF75217">
    <property type="entry name" value="alpha/beta knot"/>
    <property type="match status" value="1"/>
</dbReference>
<protein>
    <submittedName>
        <fullName evidence="8">rRNA methyltransferase 3, mitochondrial</fullName>
    </submittedName>
</protein>
<dbReference type="Gene3D" id="3.30.1330.30">
    <property type="match status" value="1"/>
</dbReference>
<evidence type="ECO:0000313" key="8">
    <source>
        <dbReference type="RefSeq" id="XP_014473986.1"/>
    </source>
</evidence>
<evidence type="ECO:0000259" key="6">
    <source>
        <dbReference type="Pfam" id="PF22435"/>
    </source>
</evidence>
<feature type="compositionally biased region" description="Basic and acidic residues" evidence="4">
    <location>
        <begin position="83"/>
        <end position="105"/>
    </location>
</feature>
<dbReference type="AlphaFoldDB" id="A0A6P3X6I0"/>
<reference evidence="8" key="1">
    <citation type="submission" date="2025-08" db="UniProtKB">
        <authorList>
            <consortium name="RefSeq"/>
        </authorList>
    </citation>
    <scope>IDENTIFICATION</scope>
</reference>
<feature type="region of interest" description="Disordered" evidence="4">
    <location>
        <begin position="314"/>
        <end position="336"/>
    </location>
</feature>
<proteinExistence type="inferred from homology"/>
<dbReference type="GO" id="GO:0003723">
    <property type="term" value="F:RNA binding"/>
    <property type="evidence" value="ECO:0007669"/>
    <property type="project" value="InterPro"/>
</dbReference>
<dbReference type="Pfam" id="PF22435">
    <property type="entry name" value="MRM3-like_sub_bind"/>
    <property type="match status" value="1"/>
</dbReference>
<comment type="similarity">
    <text evidence="1">Belongs to the class IV-like SAM-binding methyltransferase superfamily. RNA methyltransferase TrmH family.</text>
</comment>
<keyword evidence="7" id="KW-1185">Reference proteome</keyword>
<feature type="domain" description="MRM3-like substrate binding" evidence="6">
    <location>
        <begin position="124"/>
        <end position="198"/>
    </location>
</feature>
<dbReference type="GO" id="GO:0032259">
    <property type="term" value="P:methylation"/>
    <property type="evidence" value="ECO:0007669"/>
    <property type="project" value="UniProtKB-KW"/>
</dbReference>
<dbReference type="InterPro" id="IPR029026">
    <property type="entry name" value="tRNA_m1G_MTases_N"/>
</dbReference>
<dbReference type="Gene3D" id="3.40.1280.10">
    <property type="match status" value="1"/>
</dbReference>
<evidence type="ECO:0000256" key="3">
    <source>
        <dbReference type="ARBA" id="ARBA00022679"/>
    </source>
</evidence>
<dbReference type="InterPro" id="IPR029064">
    <property type="entry name" value="Ribosomal_eL30-like_sf"/>
</dbReference>
<gene>
    <name evidence="8" type="primary">LOC106744076</name>
</gene>
<dbReference type="CDD" id="cd18106">
    <property type="entry name" value="SpoU-like_RNMTL1"/>
    <property type="match status" value="1"/>
</dbReference>
<dbReference type="InterPro" id="IPR029028">
    <property type="entry name" value="Alpha/beta_knot_MTases"/>
</dbReference>
<sequence length="434" mass="49340">MLRNFGRLSLRFIHSATFSGVDGLTSKTRCTTNIMMYSKYTSRKPIAITNEDELFDNNNDDDKQTNLTKSLRKRGSKIRKEKARKEAREKKKLEERKEEESDSKKPLYKALKENDKLISSLMLKIRTRKNREKHGQILLEGFRIIQDAIQGGAIPRVIFFSRLDDVQRLSFPQNVQLYKIPYRTIQLWSTLTTSPGILGIFNIPNMENKEPTEDAIPLTIICDNIREPGNLGSIVRTAAAVGCEKLILMKGCVDLWEPKVLRGATGAHFRIPIHTSISWEDLPALISNESTIYLADNNMEYKRNDSDEAEMNLTDVEEDDSKDQSERNDPTIPSEIKSYTSTAKTKALVKKIVSQFPIVPYHTLDFTKTEIVLITGGETEGVSLQSCDLLRQRDCTRVNISLTSGIESLNIASALSIIAFEMKRQFIIRTINNE</sequence>
<evidence type="ECO:0000313" key="7">
    <source>
        <dbReference type="Proteomes" id="UP000515204"/>
    </source>
</evidence>
<dbReference type="InterPro" id="IPR053888">
    <property type="entry name" value="MRM3-like_sub_bind"/>
</dbReference>
<evidence type="ECO:0000256" key="4">
    <source>
        <dbReference type="SAM" id="MobiDB-lite"/>
    </source>
</evidence>
<name>A0A6P3X6I0_DINQU</name>
<accession>A0A6P3X6I0</accession>